<dbReference type="InterPro" id="IPR036249">
    <property type="entry name" value="Thioredoxin-like_sf"/>
</dbReference>
<dbReference type="InterPro" id="IPR013766">
    <property type="entry name" value="Thioredoxin_domain"/>
</dbReference>
<accession>A0ABX5Q2H6</accession>
<feature type="transmembrane region" description="Helical" evidence="1">
    <location>
        <begin position="20"/>
        <end position="41"/>
    </location>
</feature>
<evidence type="ECO:0000313" key="4">
    <source>
        <dbReference type="Proteomes" id="UP000248584"/>
    </source>
</evidence>
<dbReference type="Proteomes" id="UP000248584">
    <property type="component" value="Unassembled WGS sequence"/>
</dbReference>
<dbReference type="SUPFAM" id="SSF52833">
    <property type="entry name" value="Thioredoxin-like"/>
    <property type="match status" value="1"/>
</dbReference>
<name>A0ABX5Q2H6_9FLAO</name>
<evidence type="ECO:0000259" key="2">
    <source>
        <dbReference type="PROSITE" id="PS51352"/>
    </source>
</evidence>
<proteinExistence type="predicted"/>
<reference evidence="3 4" key="1">
    <citation type="submission" date="2018-06" db="EMBL/GenBank/DDBJ databases">
        <title>Genomic Encyclopedia of Archaeal and Bacterial Type Strains, Phase II (KMG-II): from individual species to whole genera.</title>
        <authorList>
            <person name="Goeker M."/>
        </authorList>
    </citation>
    <scope>NUCLEOTIDE SEQUENCE [LARGE SCALE GENOMIC DNA]</scope>
    <source>
        <strain evidence="3 4">DSM 17205</strain>
    </source>
</reference>
<keyword evidence="1" id="KW-0472">Membrane</keyword>
<dbReference type="EMBL" id="QKZR01000001">
    <property type="protein sequence ID" value="PZX44242.1"/>
    <property type="molecule type" value="Genomic_DNA"/>
</dbReference>
<feature type="domain" description="Thioredoxin" evidence="2">
    <location>
        <begin position="51"/>
        <end position="189"/>
    </location>
</feature>
<protein>
    <submittedName>
        <fullName evidence="3">AhpC/TSA family protein</fullName>
    </submittedName>
</protein>
<evidence type="ECO:0000256" key="1">
    <source>
        <dbReference type="SAM" id="Phobius"/>
    </source>
</evidence>
<evidence type="ECO:0000313" key="3">
    <source>
        <dbReference type="EMBL" id="PZX44242.1"/>
    </source>
</evidence>
<dbReference type="CDD" id="cd01659">
    <property type="entry name" value="TRX_superfamily"/>
    <property type="match status" value="1"/>
</dbReference>
<dbReference type="PROSITE" id="PS51352">
    <property type="entry name" value="THIOREDOXIN_2"/>
    <property type="match status" value="1"/>
</dbReference>
<comment type="caution">
    <text evidence="3">The sequence shown here is derived from an EMBL/GenBank/DDBJ whole genome shotgun (WGS) entry which is preliminary data.</text>
</comment>
<gene>
    <name evidence="3" type="ORF">LX97_01252</name>
</gene>
<dbReference type="Pfam" id="PF00578">
    <property type="entry name" value="AhpC-TSA"/>
    <property type="match status" value="1"/>
</dbReference>
<keyword evidence="1" id="KW-0812">Transmembrane</keyword>
<dbReference type="InterPro" id="IPR000866">
    <property type="entry name" value="AhpC/TSA"/>
</dbReference>
<dbReference type="Gene3D" id="3.40.30.10">
    <property type="entry name" value="Glutaredoxin"/>
    <property type="match status" value="1"/>
</dbReference>
<keyword evidence="4" id="KW-1185">Reference proteome</keyword>
<organism evidence="3 4">
    <name type="scientific">Nonlabens dokdonensis</name>
    <dbReference type="NCBI Taxonomy" id="328515"/>
    <lineage>
        <taxon>Bacteria</taxon>
        <taxon>Pseudomonadati</taxon>
        <taxon>Bacteroidota</taxon>
        <taxon>Flavobacteriia</taxon>
        <taxon>Flavobacteriales</taxon>
        <taxon>Flavobacteriaceae</taxon>
        <taxon>Nonlabens</taxon>
    </lineage>
</organism>
<keyword evidence="1" id="KW-1133">Transmembrane helix</keyword>
<sequence length="189" mass="21887">MGSCRDVLNNKHKLDMKKKIVILSLAVLVISILSFLGVSIISKANNKKEIAAKLQHIPDFKFQQLNGQSFSNVRLKDYLNTIFIYYNSECDYCQHEAESISENLDSFKNVQFLFVSSEPIETIKEFSQTYSLDQQSNIYFLHDRFDIFSTRFDATSIPYLLIYNENQELIKRQKGQLNAKGILKLLKTP</sequence>